<dbReference type="PROSITE" id="PS00211">
    <property type="entry name" value="ABC_TRANSPORTER_1"/>
    <property type="match status" value="1"/>
</dbReference>
<comment type="similarity">
    <text evidence="1">Belongs to the ABC transporter superfamily.</text>
</comment>
<dbReference type="AlphaFoldDB" id="A0AA86J063"/>
<keyword evidence="4" id="KW-0997">Cell inner membrane</keyword>
<dbReference type="InterPro" id="IPR003593">
    <property type="entry name" value="AAA+_ATPase"/>
</dbReference>
<dbReference type="PANTHER" id="PTHR42788:SF19">
    <property type="entry name" value="ALIPHATIC SULFONATES IMPORT ATP-BINDING PROTEIN SSUB 2"/>
    <property type="match status" value="1"/>
</dbReference>
<organism evidence="8 9">
    <name type="scientific">Limnobacter thiooxidans</name>
    <dbReference type="NCBI Taxonomy" id="131080"/>
    <lineage>
        <taxon>Bacteria</taxon>
        <taxon>Pseudomonadati</taxon>
        <taxon>Pseudomonadota</taxon>
        <taxon>Betaproteobacteria</taxon>
        <taxon>Burkholderiales</taxon>
        <taxon>Burkholderiaceae</taxon>
        <taxon>Limnobacter</taxon>
    </lineage>
</organism>
<reference evidence="8 9" key="1">
    <citation type="submission" date="2023-10" db="EMBL/GenBank/DDBJ databases">
        <title>Complete Genome Sequence of Limnobacter thiooxidans CS-K2T, Isolated from freshwater lake sediments in Bavaria, Germany.</title>
        <authorList>
            <person name="Naruki M."/>
            <person name="Watanabe A."/>
            <person name="Warashina T."/>
            <person name="Morita T."/>
            <person name="Arakawa K."/>
        </authorList>
    </citation>
    <scope>NUCLEOTIDE SEQUENCE [LARGE SCALE GENOMIC DNA]</scope>
    <source>
        <strain evidence="8 9">CS-K2</strain>
    </source>
</reference>
<dbReference type="InterPro" id="IPR050166">
    <property type="entry name" value="ABC_transporter_ATP-bind"/>
</dbReference>
<feature type="domain" description="ABC transporter" evidence="7">
    <location>
        <begin position="5"/>
        <end position="229"/>
    </location>
</feature>
<dbReference type="Gene3D" id="3.40.50.300">
    <property type="entry name" value="P-loop containing nucleotide triphosphate hydrolases"/>
    <property type="match status" value="1"/>
</dbReference>
<dbReference type="CDD" id="cd03293">
    <property type="entry name" value="ABC_NrtD_SsuB_transporters"/>
    <property type="match status" value="1"/>
</dbReference>
<keyword evidence="6 8" id="KW-0067">ATP-binding</keyword>
<keyword evidence="3" id="KW-1003">Cell membrane</keyword>
<dbReference type="SUPFAM" id="SSF52540">
    <property type="entry name" value="P-loop containing nucleoside triphosphate hydrolases"/>
    <property type="match status" value="1"/>
</dbReference>
<proteinExistence type="inferred from homology"/>
<dbReference type="InterPro" id="IPR003439">
    <property type="entry name" value="ABC_transporter-like_ATP-bd"/>
</dbReference>
<evidence type="ECO:0000256" key="3">
    <source>
        <dbReference type="ARBA" id="ARBA00022475"/>
    </source>
</evidence>
<dbReference type="KEGG" id="lto:RGQ30_24750"/>
<dbReference type="InterPro" id="IPR017871">
    <property type="entry name" value="ABC_transporter-like_CS"/>
</dbReference>
<keyword evidence="2" id="KW-0813">Transport</keyword>
<gene>
    <name evidence="8" type="ORF">RGQ30_24750</name>
</gene>
<evidence type="ECO:0000256" key="4">
    <source>
        <dbReference type="ARBA" id="ARBA00022519"/>
    </source>
</evidence>
<protein>
    <submittedName>
        <fullName evidence="8">ABC transporter ATP-binding protein</fullName>
    </submittedName>
</protein>
<evidence type="ECO:0000313" key="9">
    <source>
        <dbReference type="Proteomes" id="UP001329151"/>
    </source>
</evidence>
<dbReference type="Proteomes" id="UP001329151">
    <property type="component" value="Chromosome"/>
</dbReference>
<dbReference type="RefSeq" id="WP_130557901.1">
    <property type="nucleotide sequence ID" value="NZ_AP028947.1"/>
</dbReference>
<dbReference type="PANTHER" id="PTHR42788">
    <property type="entry name" value="TAURINE IMPORT ATP-BINDING PROTEIN-RELATED"/>
    <property type="match status" value="1"/>
</dbReference>
<dbReference type="GO" id="GO:0005524">
    <property type="term" value="F:ATP binding"/>
    <property type="evidence" value="ECO:0007669"/>
    <property type="project" value="UniProtKB-KW"/>
</dbReference>
<dbReference type="SMART" id="SM00382">
    <property type="entry name" value="AAA"/>
    <property type="match status" value="1"/>
</dbReference>
<evidence type="ECO:0000256" key="5">
    <source>
        <dbReference type="ARBA" id="ARBA00022741"/>
    </source>
</evidence>
<evidence type="ECO:0000256" key="1">
    <source>
        <dbReference type="ARBA" id="ARBA00005417"/>
    </source>
</evidence>
<evidence type="ECO:0000313" key="8">
    <source>
        <dbReference type="EMBL" id="BET26974.1"/>
    </source>
</evidence>
<evidence type="ECO:0000259" key="7">
    <source>
        <dbReference type="PROSITE" id="PS50893"/>
    </source>
</evidence>
<dbReference type="PROSITE" id="PS50893">
    <property type="entry name" value="ABC_TRANSPORTER_2"/>
    <property type="match status" value="1"/>
</dbReference>
<name>A0AA86J063_9BURK</name>
<keyword evidence="4" id="KW-0472">Membrane</keyword>
<dbReference type="Pfam" id="PF00005">
    <property type="entry name" value="ABC_tran"/>
    <property type="match status" value="1"/>
</dbReference>
<sequence>MSNLILDLSVKTKGFDGVHVLDNIHFELSAGEVVSLVGASGCGKSTLLRIVAGLDRDFDGAVTVAGEPARVHSGHVGFIFQEPRLLPWLTVAENVGFEAGPKGAAHPRVAELLEEVGLSDFANAYPKQLSGGMAQRASIARGLFNQPQLLLLDEPFSAVDAFTKMRLQDLLLNVAARHRTTVLLVTHDIDEAVYLSNRVLVMTSKPGAISHSVSMDIPHQRDRRDVRLAELKSTVLTLLNEGMGKFQGVSVEAQETARQLIKRVKVNRFSIAS</sequence>
<accession>A0AA86J063</accession>
<keyword evidence="9" id="KW-1185">Reference proteome</keyword>
<dbReference type="InterPro" id="IPR027417">
    <property type="entry name" value="P-loop_NTPase"/>
</dbReference>
<evidence type="ECO:0000256" key="2">
    <source>
        <dbReference type="ARBA" id="ARBA00022448"/>
    </source>
</evidence>
<dbReference type="EMBL" id="AP028947">
    <property type="protein sequence ID" value="BET26974.1"/>
    <property type="molecule type" value="Genomic_DNA"/>
</dbReference>
<dbReference type="GO" id="GO:0016887">
    <property type="term" value="F:ATP hydrolysis activity"/>
    <property type="evidence" value="ECO:0007669"/>
    <property type="project" value="InterPro"/>
</dbReference>
<keyword evidence="5" id="KW-0547">Nucleotide-binding</keyword>
<evidence type="ECO:0000256" key="6">
    <source>
        <dbReference type="ARBA" id="ARBA00022840"/>
    </source>
</evidence>